<organism evidence="1 2">
    <name type="scientific">Ustilago bromivora</name>
    <dbReference type="NCBI Taxonomy" id="307758"/>
    <lineage>
        <taxon>Eukaryota</taxon>
        <taxon>Fungi</taxon>
        <taxon>Dikarya</taxon>
        <taxon>Basidiomycota</taxon>
        <taxon>Ustilaginomycotina</taxon>
        <taxon>Ustilaginomycetes</taxon>
        <taxon>Ustilaginales</taxon>
        <taxon>Ustilaginaceae</taxon>
        <taxon>Ustilago</taxon>
    </lineage>
</organism>
<accession>A0A1K0HGF4</accession>
<dbReference type="Proteomes" id="UP000179920">
    <property type="component" value="Chromosome XI"/>
</dbReference>
<protein>
    <recommendedName>
        <fullName evidence="3">Reverse transcriptase domain-containing protein</fullName>
    </recommendedName>
</protein>
<reference evidence="2" key="1">
    <citation type="submission" date="2016-04" db="EMBL/GenBank/DDBJ databases">
        <authorList>
            <person name="Guldener U."/>
            <person name="Guldener U."/>
        </authorList>
    </citation>
    <scope>NUCLEOTIDE SEQUENCE [LARGE SCALE GENOMIC DNA]</scope>
    <source>
        <strain evidence="2">UB2112</strain>
    </source>
</reference>
<evidence type="ECO:0000313" key="2">
    <source>
        <dbReference type="Proteomes" id="UP000179920"/>
    </source>
</evidence>
<proteinExistence type="predicted"/>
<sequence length="135" mass="15292">MNTDDKLHLCQEINTRLCEGRLWLVPNLASINLVCSPFGVVPKPHSTKHQTIYHLSHPCRPNAHLPSVNTGIHSSFVTIQYKNLDVLINFVHQHPGARLWKADLEDAFCHIIVAANDARLMGIQFDGSYCKRLRT</sequence>
<evidence type="ECO:0000313" key="1">
    <source>
        <dbReference type="EMBL" id="SAM83685.1"/>
    </source>
</evidence>
<dbReference type="AlphaFoldDB" id="A0A1K0HGF4"/>
<dbReference type="EMBL" id="LT558127">
    <property type="protein sequence ID" value="SAM83685.1"/>
    <property type="molecule type" value="Genomic_DNA"/>
</dbReference>
<evidence type="ECO:0008006" key="3">
    <source>
        <dbReference type="Google" id="ProtNLM"/>
    </source>
</evidence>
<gene>
    <name evidence="1" type="ORF">UBRO_20780</name>
</gene>
<name>A0A1K0HGF4_9BASI</name>